<sequence>MEPMGYLPRETLGKPKVFHMPCALCRAGQPTSTESHRFCAEKGQTEAPKLPLCRYGTKAVSAPVRKLGKGVVDSVVFSERDIDLLRILRWCRCIFREDAVRYFSEDIVSNLTALSYLKLYQESGALILTAGGNRFLESVFSDLPSGIPLAYREPDTRRRLRLSKLVLTTYRAGLNIFTTTTEELIPAPALFLPAIMRGRGRNPWGNTRTAAIVHLEGLSCAVHFVCPGIGKLMLMDELNAFANNTGALKDVRQSIVFAGSSYPEILSELEQLDNSGESRLITYGEAYRQMTMPVHLLSCDDTGAKQLRIMNVPDYRKKFSMAALKAHYEPPPKNAPAWDALYGDIPFVMAADMNLRRVDAAITTAQERGYSQIALAALEEQAEAVFFTRYRDAGLARVFTLTDAALSELDCDAVSLHSPSRRQFLTAKGDVVDAPLIQTHRKTGRKG</sequence>
<dbReference type="AlphaFoldDB" id="A0A7G9B3F0"/>
<gene>
    <name evidence="1" type="ORF">H8790_11635</name>
</gene>
<organism evidence="1 2">
    <name type="scientific">Oscillibacter hominis</name>
    <dbReference type="NCBI Taxonomy" id="2763056"/>
    <lineage>
        <taxon>Bacteria</taxon>
        <taxon>Bacillati</taxon>
        <taxon>Bacillota</taxon>
        <taxon>Clostridia</taxon>
        <taxon>Eubacteriales</taxon>
        <taxon>Oscillospiraceae</taxon>
        <taxon>Oscillibacter</taxon>
    </lineage>
</organism>
<dbReference type="Proteomes" id="UP000515960">
    <property type="component" value="Chromosome"/>
</dbReference>
<keyword evidence="2" id="KW-1185">Reference proteome</keyword>
<reference evidence="1 2" key="1">
    <citation type="submission" date="2020-08" db="EMBL/GenBank/DDBJ databases">
        <authorList>
            <person name="Liu C."/>
            <person name="Sun Q."/>
        </authorList>
    </citation>
    <scope>NUCLEOTIDE SEQUENCE [LARGE SCALE GENOMIC DNA]</scope>
    <source>
        <strain evidence="1 2">NSJ-62</strain>
    </source>
</reference>
<dbReference type="KEGG" id="ohi:H8790_11635"/>
<evidence type="ECO:0000313" key="1">
    <source>
        <dbReference type="EMBL" id="QNL44081.1"/>
    </source>
</evidence>
<accession>A0A7G9B3F0</accession>
<dbReference type="EMBL" id="CP060490">
    <property type="protein sequence ID" value="QNL44081.1"/>
    <property type="molecule type" value="Genomic_DNA"/>
</dbReference>
<name>A0A7G9B3F0_9FIRM</name>
<evidence type="ECO:0000313" key="2">
    <source>
        <dbReference type="Proteomes" id="UP000515960"/>
    </source>
</evidence>
<proteinExistence type="predicted"/>
<protein>
    <submittedName>
        <fullName evidence="1">Uncharacterized protein</fullName>
    </submittedName>
</protein>
<dbReference type="RefSeq" id="WP_187332682.1">
    <property type="nucleotide sequence ID" value="NZ_CP060490.1"/>
</dbReference>